<dbReference type="AlphaFoldDB" id="A0A7X9IJX5"/>
<evidence type="ECO:0000313" key="2">
    <source>
        <dbReference type="Proteomes" id="UP000524246"/>
    </source>
</evidence>
<gene>
    <name evidence="1" type="ORF">GYA55_05055</name>
</gene>
<proteinExistence type="predicted"/>
<dbReference type="EMBL" id="JAAZON010000212">
    <property type="protein sequence ID" value="NMC62519.1"/>
    <property type="molecule type" value="Genomic_DNA"/>
</dbReference>
<name>A0A7X9IJX5_9DELT</name>
<comment type="caution">
    <text evidence="1">The sequence shown here is derived from an EMBL/GenBank/DDBJ whole genome shotgun (WGS) entry which is preliminary data.</text>
</comment>
<organism evidence="1 2">
    <name type="scientific">SAR324 cluster bacterium</name>
    <dbReference type="NCBI Taxonomy" id="2024889"/>
    <lineage>
        <taxon>Bacteria</taxon>
        <taxon>Deltaproteobacteria</taxon>
        <taxon>SAR324 cluster</taxon>
    </lineage>
</organism>
<dbReference type="Proteomes" id="UP000524246">
    <property type="component" value="Unassembled WGS sequence"/>
</dbReference>
<sequence length="119" mass="13526">RAFDAFDTFNWTYARFPEGKGPVRITAFIDKGIRIFLAQAVAVKRGSQVNWAVFKCHDCSNRILAGAAYFFVNGQKSCLKVTKREWEDAVYKVFGENFGEDKAVSSNNADEIYSKLFSY</sequence>
<protein>
    <submittedName>
        <fullName evidence="1">Uncharacterized protein</fullName>
    </submittedName>
</protein>
<reference evidence="1 2" key="1">
    <citation type="journal article" date="2020" name="Biotechnol. Biofuels">
        <title>New insights from the biogas microbiome by comprehensive genome-resolved metagenomics of nearly 1600 species originating from multiple anaerobic digesters.</title>
        <authorList>
            <person name="Campanaro S."/>
            <person name="Treu L."/>
            <person name="Rodriguez-R L.M."/>
            <person name="Kovalovszki A."/>
            <person name="Ziels R.M."/>
            <person name="Maus I."/>
            <person name="Zhu X."/>
            <person name="Kougias P.G."/>
            <person name="Basile A."/>
            <person name="Luo G."/>
            <person name="Schluter A."/>
            <person name="Konstantinidis K.T."/>
            <person name="Angelidaki I."/>
        </authorList>
    </citation>
    <scope>NUCLEOTIDE SEQUENCE [LARGE SCALE GENOMIC DNA]</scope>
    <source>
        <strain evidence="1">AS27yjCOA_65</strain>
    </source>
</reference>
<accession>A0A7X9IJX5</accession>
<feature type="non-terminal residue" evidence="1">
    <location>
        <position position="1"/>
    </location>
</feature>
<evidence type="ECO:0000313" key="1">
    <source>
        <dbReference type="EMBL" id="NMC62519.1"/>
    </source>
</evidence>